<dbReference type="InterPro" id="IPR008972">
    <property type="entry name" value="Cupredoxin"/>
</dbReference>
<reference evidence="1" key="2">
    <citation type="submission" date="2013-04" db="EMBL/GenBank/DDBJ databases">
        <title>Genome sequence of Pseudoalteromonas undina.</title>
        <authorList>
            <person name="Xie B.-B."/>
            <person name="Rong J.-C."/>
            <person name="Qin Q.-L."/>
            <person name="Shu Y.-L."/>
            <person name="Zhang Y.-Z."/>
        </authorList>
    </citation>
    <scope>NUCLEOTIDE SEQUENCE</scope>
    <source>
        <strain evidence="1">NCIMB 2128</strain>
    </source>
</reference>
<dbReference type="SUPFAM" id="SSF49503">
    <property type="entry name" value="Cupredoxins"/>
    <property type="match status" value="1"/>
</dbReference>
<evidence type="ECO:0008006" key="3">
    <source>
        <dbReference type="Google" id="ProtNLM"/>
    </source>
</evidence>
<dbReference type="InterPro" id="IPR015078">
    <property type="entry name" value="DP-EP"/>
</dbReference>
<name>A0ABN0NF36_9GAMM</name>
<dbReference type="Pfam" id="PF08985">
    <property type="entry name" value="DP-EP"/>
    <property type="match status" value="1"/>
</dbReference>
<sequence length="125" mass="13725">MTTVDNNQLIKFSVNVTINENDEAVFKYTENGHEVSGGGEVTVPNTHGVYTLDEETLKRGFYFVGAELSGPIVEDFSFKIINGGQSIVVVDSNKNAGDLCLQFIVAIPTIQKYISADPQVRNEPR</sequence>
<dbReference type="Gene3D" id="2.60.40.420">
    <property type="entry name" value="Cupredoxins - blue copper proteins"/>
    <property type="match status" value="1"/>
</dbReference>
<organism evidence="1 2">
    <name type="scientific">Pseudoalteromonas undina</name>
    <dbReference type="NCBI Taxonomy" id="43660"/>
    <lineage>
        <taxon>Bacteria</taxon>
        <taxon>Pseudomonadati</taxon>
        <taxon>Pseudomonadota</taxon>
        <taxon>Gammaproteobacteria</taxon>
        <taxon>Alteromonadales</taxon>
        <taxon>Pseudoalteromonadaceae</taxon>
        <taxon>Pseudoalteromonas</taxon>
    </lineage>
</organism>
<keyword evidence="2" id="KW-1185">Reference proteome</keyword>
<evidence type="ECO:0000313" key="2">
    <source>
        <dbReference type="Proteomes" id="UP000016534"/>
    </source>
</evidence>
<accession>A0ABN0NF36</accession>
<protein>
    <recommendedName>
        <fullName evidence="3">DP-EP family protein</fullName>
    </recommendedName>
</protein>
<reference evidence="1" key="1">
    <citation type="journal article" date="2012" name="J. Bacteriol.">
        <title>Genome sequences of type strains of seven species of the marine bacterium Pseudoalteromonas.</title>
        <authorList>
            <person name="Xie B.B."/>
            <person name="Shu Y.L."/>
            <person name="Qin Q.L."/>
            <person name="Rong J.C."/>
            <person name="Zhang X.Y."/>
            <person name="Chen X.L."/>
            <person name="Shi M."/>
            <person name="He H.L."/>
            <person name="Zhou B.C."/>
            <person name="Zhang Y.Z."/>
        </authorList>
    </citation>
    <scope>NUCLEOTIDE SEQUENCE [LARGE SCALE GENOMIC DNA]</scope>
    <source>
        <strain evidence="1">NCIMB 2128</strain>
    </source>
</reference>
<evidence type="ECO:0000313" key="1">
    <source>
        <dbReference type="EMBL" id="ERG59830.1"/>
    </source>
</evidence>
<dbReference type="Proteomes" id="UP000016534">
    <property type="component" value="Unassembled WGS sequence"/>
</dbReference>
<dbReference type="EMBL" id="AHCF02000038">
    <property type="protein sequence ID" value="ERG59830.1"/>
    <property type="molecule type" value="Genomic_DNA"/>
</dbReference>
<gene>
    <name evidence="1" type="ORF">PUND_15904</name>
</gene>
<comment type="caution">
    <text evidence="1">The sequence shown here is derived from an EMBL/GenBank/DDBJ whole genome shotgun (WGS) entry which is preliminary data.</text>
</comment>
<proteinExistence type="predicted"/>